<proteinExistence type="predicted"/>
<reference evidence="1 2" key="1">
    <citation type="submission" date="2015-01" db="EMBL/GenBank/DDBJ databases">
        <title>Lifestyle Evolution in Cyanobacterial Symbionts of Sponges.</title>
        <authorList>
            <person name="Burgsdorf I."/>
            <person name="Slaby B.M."/>
            <person name="Handley K.M."/>
            <person name="Haber M."/>
            <person name="Blom J."/>
            <person name="Marshall C.W."/>
            <person name="Gilbert J.A."/>
            <person name="Hentschel U."/>
            <person name="Steindler L."/>
        </authorList>
    </citation>
    <scope>NUCLEOTIDE SEQUENCE [LARGE SCALE GENOMIC DNA]</scope>
    <source>
        <strain evidence="1">SP3</strain>
    </source>
</reference>
<evidence type="ECO:0000313" key="1">
    <source>
        <dbReference type="EMBL" id="KKZ13115.1"/>
    </source>
</evidence>
<dbReference type="EMBL" id="JXQG01000005">
    <property type="protein sequence ID" value="KKZ13115.1"/>
    <property type="molecule type" value="Genomic_DNA"/>
</dbReference>
<organism evidence="1 2">
    <name type="scientific">Candidatus Synechococcus spongiarum SP3</name>
    <dbReference type="NCBI Taxonomy" id="1604020"/>
    <lineage>
        <taxon>Bacteria</taxon>
        <taxon>Bacillati</taxon>
        <taxon>Cyanobacteriota</taxon>
        <taxon>Cyanophyceae</taxon>
        <taxon>Synechococcales</taxon>
        <taxon>Synechococcaceae</taxon>
        <taxon>Synechococcus</taxon>
    </lineage>
</organism>
<gene>
    <name evidence="1" type="ORF">TE42_01725</name>
</gene>
<accession>A0A0G2J5I7</accession>
<protein>
    <submittedName>
        <fullName evidence="1">Uncharacterized protein</fullName>
    </submittedName>
</protein>
<sequence>MIQDQMKEQQNLVQSVQQNQQTLLRKTEDMEQSIKRMGRLQTVATAPPPRPRVVNEPQSTPRLRLSPADHLVQVLEQGGDRAALAQWPVVRVKITAASQNHIHRGDIAGIELEPAQGGASFLVFQVNGENLLVPNQETLGVFQRYQRGHTGLFVVKRQPSQPTPQVSKPARVQSQGKLWRVVEQGEVLIRG</sequence>
<name>A0A0G2J5I7_9SYNE</name>
<dbReference type="AlphaFoldDB" id="A0A0G2J5I7"/>
<comment type="caution">
    <text evidence="1">The sequence shown here is derived from an EMBL/GenBank/DDBJ whole genome shotgun (WGS) entry which is preliminary data.</text>
</comment>
<dbReference type="PATRIC" id="fig|1604020.3.peg.1446"/>
<evidence type="ECO:0000313" key="2">
    <source>
        <dbReference type="Proteomes" id="UP000035067"/>
    </source>
</evidence>
<dbReference type="Proteomes" id="UP000035067">
    <property type="component" value="Unassembled WGS sequence"/>
</dbReference>